<dbReference type="Gene3D" id="3.30.730.10">
    <property type="entry name" value="AP2/ERF domain"/>
    <property type="match status" value="1"/>
</dbReference>
<dbReference type="CDD" id="cd00018">
    <property type="entry name" value="AP2"/>
    <property type="match status" value="1"/>
</dbReference>
<dbReference type="InterPro" id="IPR051758">
    <property type="entry name" value="ERF/AP2-like"/>
</dbReference>
<dbReference type="SMART" id="SM00380">
    <property type="entry name" value="AP2"/>
    <property type="match status" value="1"/>
</dbReference>
<dbReference type="GO" id="GO:0009873">
    <property type="term" value="P:ethylene-activated signaling pathway"/>
    <property type="evidence" value="ECO:0007669"/>
    <property type="project" value="UniProtKB-KW"/>
</dbReference>
<organism evidence="11 12">
    <name type="scientific">Amborella trichopoda</name>
    <dbReference type="NCBI Taxonomy" id="13333"/>
    <lineage>
        <taxon>Eukaryota</taxon>
        <taxon>Viridiplantae</taxon>
        <taxon>Streptophyta</taxon>
        <taxon>Embryophyta</taxon>
        <taxon>Tracheophyta</taxon>
        <taxon>Spermatophyta</taxon>
        <taxon>Magnoliopsida</taxon>
        <taxon>Amborellales</taxon>
        <taxon>Amborellaceae</taxon>
        <taxon>Amborella</taxon>
    </lineage>
</organism>
<dbReference type="PROSITE" id="PS51032">
    <property type="entry name" value="AP2_ERF"/>
    <property type="match status" value="1"/>
</dbReference>
<comment type="similarity">
    <text evidence="8">Belongs to the AP2/ERF transcription factor family. ERF subfamily.</text>
</comment>
<evidence type="ECO:0000256" key="8">
    <source>
        <dbReference type="ARBA" id="ARBA00024343"/>
    </source>
</evidence>
<keyword evidence="12" id="KW-1185">Reference proteome</keyword>
<dbReference type="GO" id="GO:0003700">
    <property type="term" value="F:DNA-binding transcription factor activity"/>
    <property type="evidence" value="ECO:0007669"/>
    <property type="project" value="InterPro"/>
</dbReference>
<dbReference type="InterPro" id="IPR016177">
    <property type="entry name" value="DNA-bd_dom_sf"/>
</dbReference>
<dbReference type="GO" id="GO:0005634">
    <property type="term" value="C:nucleus"/>
    <property type="evidence" value="ECO:0000318"/>
    <property type="project" value="GO_Central"/>
</dbReference>
<evidence type="ECO:0000256" key="2">
    <source>
        <dbReference type="ARBA" id="ARBA00022745"/>
    </source>
</evidence>
<evidence type="ECO:0000313" key="11">
    <source>
        <dbReference type="EMBL" id="ERM94200.1"/>
    </source>
</evidence>
<dbReference type="GO" id="GO:0000976">
    <property type="term" value="F:transcription cis-regulatory region binding"/>
    <property type="evidence" value="ECO:0007669"/>
    <property type="project" value="UniProtKB-ARBA"/>
</dbReference>
<dbReference type="SUPFAM" id="SSF54171">
    <property type="entry name" value="DNA-binding domain"/>
    <property type="match status" value="1"/>
</dbReference>
<accession>W1NGC9</accession>
<dbReference type="Proteomes" id="UP000017836">
    <property type="component" value="Unassembled WGS sequence"/>
</dbReference>
<dbReference type="PRINTS" id="PR00367">
    <property type="entry name" value="ETHRSPELEMNT"/>
</dbReference>
<keyword evidence="7" id="KW-0539">Nucleus</keyword>
<evidence type="ECO:0000256" key="1">
    <source>
        <dbReference type="ARBA" id="ARBA00004123"/>
    </source>
</evidence>
<dbReference type="PANTHER" id="PTHR31657">
    <property type="entry name" value="ETHYLENE-RESPONSIVE TRANSCRIPTION FACTOR ERF061"/>
    <property type="match status" value="1"/>
</dbReference>
<dbReference type="OMA" id="FPCPGAD"/>
<comment type="subcellular location">
    <subcellularLocation>
        <location evidence="1">Nucleus</location>
    </subcellularLocation>
</comment>
<feature type="domain" description="AP2/ERF" evidence="10">
    <location>
        <begin position="96"/>
        <end position="153"/>
    </location>
</feature>
<keyword evidence="5" id="KW-0010">Activator</keyword>
<name>W1NGC9_AMBTC</name>
<dbReference type="HOGENOM" id="CLU_057028_3_0_1"/>
<evidence type="ECO:0000313" key="12">
    <source>
        <dbReference type="Proteomes" id="UP000017836"/>
    </source>
</evidence>
<sequence length="272" mass="29989">MVSQGVFVPEPAFLSMAHEHRTDIQPTLNPLQIQAQAHLQWQQQQQQSIQFHHSHPQAHQRLNPLAFLGPRAQPMKRMGAPRAMNHGSTGSKPAKLYRGVRQRHWGKWVAEIRLPKNRTRLWLGTFDTAEEAALAYDKAAYKLRGDYARLNFPHLRHHLGFNGGNELGSLQSSVDAKLQAICQGLVGSGQVSVPSATGLVKTEEVTSVVGSESEDSGEVAGNSSPSPDLSPDSGVKQPDFSGPPWDDLDAYLLMKLPSLDQDLNWDLILSDV</sequence>
<gene>
    <name evidence="11" type="ORF">AMTR_s00010p00194910</name>
</gene>
<evidence type="ECO:0000256" key="6">
    <source>
        <dbReference type="ARBA" id="ARBA00023163"/>
    </source>
</evidence>
<dbReference type="STRING" id="13333.W1NGC9"/>
<dbReference type="Pfam" id="PF00847">
    <property type="entry name" value="AP2"/>
    <property type="match status" value="1"/>
</dbReference>
<evidence type="ECO:0000256" key="3">
    <source>
        <dbReference type="ARBA" id="ARBA00023015"/>
    </source>
</evidence>
<proteinExistence type="inferred from homology"/>
<reference evidence="12" key="1">
    <citation type="journal article" date="2013" name="Science">
        <title>The Amborella genome and the evolution of flowering plants.</title>
        <authorList>
            <consortium name="Amborella Genome Project"/>
        </authorList>
    </citation>
    <scope>NUCLEOTIDE SEQUENCE [LARGE SCALE GENOMIC DNA]</scope>
</reference>
<keyword evidence="3" id="KW-0805">Transcription regulation</keyword>
<evidence type="ECO:0000256" key="9">
    <source>
        <dbReference type="SAM" id="MobiDB-lite"/>
    </source>
</evidence>
<keyword evidence="4" id="KW-0238">DNA-binding</keyword>
<protein>
    <recommendedName>
        <fullName evidence="10">AP2/ERF domain-containing protein</fullName>
    </recommendedName>
</protein>
<dbReference type="EMBL" id="KI397513">
    <property type="protein sequence ID" value="ERM94200.1"/>
    <property type="molecule type" value="Genomic_DNA"/>
</dbReference>
<feature type="region of interest" description="Disordered" evidence="9">
    <location>
        <begin position="203"/>
        <end position="242"/>
    </location>
</feature>
<dbReference type="AlphaFoldDB" id="W1NGC9"/>
<dbReference type="eggNOG" id="ENOG502QQEY">
    <property type="taxonomic scope" value="Eukaryota"/>
</dbReference>
<evidence type="ECO:0000256" key="7">
    <source>
        <dbReference type="ARBA" id="ARBA00023242"/>
    </source>
</evidence>
<evidence type="ECO:0000256" key="5">
    <source>
        <dbReference type="ARBA" id="ARBA00023159"/>
    </source>
</evidence>
<dbReference type="InterPro" id="IPR001471">
    <property type="entry name" value="AP2/ERF_dom"/>
</dbReference>
<dbReference type="Gramene" id="ERM94200">
    <property type="protein sequence ID" value="ERM94200"/>
    <property type="gene ID" value="AMTR_s00010p00194910"/>
</dbReference>
<keyword evidence="2" id="KW-0936">Ethylene signaling pathway</keyword>
<dbReference type="PANTHER" id="PTHR31657:SF87">
    <property type="entry name" value="ETHYLENE-RESPONSIVE TRANSCRIPTION FACTOR RAP2-13"/>
    <property type="match status" value="1"/>
</dbReference>
<evidence type="ECO:0000256" key="4">
    <source>
        <dbReference type="ARBA" id="ARBA00023125"/>
    </source>
</evidence>
<keyword evidence="6" id="KW-0804">Transcription</keyword>
<dbReference type="FunFam" id="3.30.730.10:FF:000001">
    <property type="entry name" value="Ethylene-responsive transcription factor 2"/>
    <property type="match status" value="1"/>
</dbReference>
<dbReference type="InterPro" id="IPR036955">
    <property type="entry name" value="AP2/ERF_dom_sf"/>
</dbReference>
<feature type="compositionally biased region" description="Low complexity" evidence="9">
    <location>
        <begin position="223"/>
        <end position="233"/>
    </location>
</feature>
<evidence type="ECO:0000259" key="10">
    <source>
        <dbReference type="PROSITE" id="PS51032"/>
    </source>
</evidence>
<dbReference type="GO" id="GO:0043565">
    <property type="term" value="F:sequence-specific DNA binding"/>
    <property type="evidence" value="ECO:0000318"/>
    <property type="project" value="GO_Central"/>
</dbReference>